<name>C6XR03_HIRBI</name>
<evidence type="ECO:0000256" key="4">
    <source>
        <dbReference type="ARBA" id="ARBA00023136"/>
    </source>
</evidence>
<dbReference type="InterPro" id="IPR045851">
    <property type="entry name" value="AMP-bd_C_sf"/>
</dbReference>
<dbReference type="PANTHER" id="PTHR43767:SF8">
    <property type="entry name" value="LONG-CHAIN-FATTY-ACID--COA LIGASE"/>
    <property type="match status" value="1"/>
</dbReference>
<evidence type="ECO:0000256" key="8">
    <source>
        <dbReference type="SAM" id="Phobius"/>
    </source>
</evidence>
<sequence length="559" mass="61494">MPSDTSAQAPFWTKNYPDSIPTTIDLGDDTFIEVINECMKKFADREAIECLGAVWSYARLDKESAQIAASLQAMKLDDGARVAIMMPTIPQYLVTLLGVFRAGLIAVSVNPLYTPRELEHQLNDSGAEVVFILEDFATTLKEVISKTPVKHTIVTTIGDTIGGVKGHLANFVQRHVKKSVLPSDIPAAQKYKDFLQRGASLQWKPQTHHQDDVAVLQYTGGTTGVSKGAILQQKNLLAAAKCSGAWVDLALNIEPKIDVPKFLIPLPLYHVFTLYIVSLGLFMGARSVFIPNPRDQDSMVKVMAKSPFNMMMGLNTLYAGLLNHKDIGSVDFSKSRVFIAGGTATHRNTAEKWKELTGEPILEGWGMTETTGAGTCTPYPQSEFTGSVGLPAPSILISIRDDNGNEVPIGEDGEMWIKGPNVMAGYWNRPEATKESFCENGYFATGDIGRFDEQGYVRIIDRKKDMILVSGFNVYCNEIENVLASLEGVAEAAAIGVPDEQTGEAVKVFVVKSHSDLVEEDIRQYCRDELTGYKRPKHIEFIDVLPKSPVGKVLRKDLR</sequence>
<dbReference type="HOGENOM" id="CLU_000022_59_9_5"/>
<dbReference type="Pfam" id="PF00501">
    <property type="entry name" value="AMP-binding"/>
    <property type="match status" value="1"/>
</dbReference>
<dbReference type="PROSITE" id="PS00455">
    <property type="entry name" value="AMP_BINDING"/>
    <property type="match status" value="1"/>
</dbReference>
<reference evidence="12" key="1">
    <citation type="journal article" date="2011" name="J. Bacteriol.">
        <title>Genome sequences of eight morphologically diverse alphaproteobacteria.</title>
        <authorList>
            <consortium name="US DOE Joint Genome Institute"/>
            <person name="Brown P.J."/>
            <person name="Kysela D.T."/>
            <person name="Buechlein A."/>
            <person name="Hemmerich C."/>
            <person name="Brun Y.V."/>
        </authorList>
    </citation>
    <scope>NUCLEOTIDE SEQUENCE [LARGE SCALE GENOMIC DNA]</scope>
    <source>
        <strain evidence="12">ATCC 49814 / DSM 5838 / IFAM 1418</strain>
    </source>
</reference>
<feature type="transmembrane region" description="Helical" evidence="8">
    <location>
        <begin position="268"/>
        <end position="289"/>
    </location>
</feature>
<feature type="domain" description="AMP-dependent synthetase/ligase" evidence="9">
    <location>
        <begin position="39"/>
        <end position="427"/>
    </location>
</feature>
<comment type="subcellular location">
    <subcellularLocation>
        <location evidence="1">Membrane</location>
        <topology evidence="1">Peripheral membrane protein</topology>
    </subcellularLocation>
</comment>
<keyword evidence="3 11" id="KW-0436">Ligase</keyword>
<evidence type="ECO:0000256" key="6">
    <source>
        <dbReference type="ARBA" id="ARBA00039545"/>
    </source>
</evidence>
<evidence type="ECO:0000313" key="11">
    <source>
        <dbReference type="EMBL" id="ACT60534.1"/>
    </source>
</evidence>
<evidence type="ECO:0000256" key="7">
    <source>
        <dbReference type="ARBA" id="ARBA00042773"/>
    </source>
</evidence>
<dbReference type="InterPro" id="IPR020845">
    <property type="entry name" value="AMP-binding_CS"/>
</dbReference>
<evidence type="ECO:0000259" key="10">
    <source>
        <dbReference type="Pfam" id="PF13193"/>
    </source>
</evidence>
<dbReference type="InterPro" id="IPR025110">
    <property type="entry name" value="AMP-bd_C"/>
</dbReference>
<dbReference type="SUPFAM" id="SSF56801">
    <property type="entry name" value="Acetyl-CoA synthetase-like"/>
    <property type="match status" value="1"/>
</dbReference>
<dbReference type="InterPro" id="IPR050237">
    <property type="entry name" value="ATP-dep_AMP-bd_enzyme"/>
</dbReference>
<dbReference type="eggNOG" id="COG0318">
    <property type="taxonomic scope" value="Bacteria"/>
</dbReference>
<protein>
    <recommendedName>
        <fullName evidence="6">Long-chain-fatty-acid--CoA ligase</fullName>
        <ecNumber evidence="5">6.2.1.3</ecNumber>
    </recommendedName>
    <alternativeName>
        <fullName evidence="7">Long-chain acyl-CoA synthetase</fullName>
    </alternativeName>
</protein>
<keyword evidence="12" id="KW-1185">Reference proteome</keyword>
<dbReference type="GO" id="GO:0016020">
    <property type="term" value="C:membrane"/>
    <property type="evidence" value="ECO:0007669"/>
    <property type="project" value="UniProtKB-SubCell"/>
</dbReference>
<dbReference type="GO" id="GO:0004467">
    <property type="term" value="F:long-chain fatty acid-CoA ligase activity"/>
    <property type="evidence" value="ECO:0007669"/>
    <property type="project" value="UniProtKB-EC"/>
</dbReference>
<evidence type="ECO:0000256" key="1">
    <source>
        <dbReference type="ARBA" id="ARBA00004170"/>
    </source>
</evidence>
<dbReference type="Gene3D" id="2.30.38.10">
    <property type="entry name" value="Luciferase, Domain 3"/>
    <property type="match status" value="1"/>
</dbReference>
<keyword evidence="8" id="KW-0812">Transmembrane</keyword>
<dbReference type="EMBL" id="CP001678">
    <property type="protein sequence ID" value="ACT60534.1"/>
    <property type="molecule type" value="Genomic_DNA"/>
</dbReference>
<evidence type="ECO:0000259" key="9">
    <source>
        <dbReference type="Pfam" id="PF00501"/>
    </source>
</evidence>
<dbReference type="EC" id="6.2.1.3" evidence="5"/>
<dbReference type="Proteomes" id="UP000002745">
    <property type="component" value="Chromosome"/>
</dbReference>
<dbReference type="Gene3D" id="3.40.50.980">
    <property type="match status" value="2"/>
</dbReference>
<evidence type="ECO:0000256" key="5">
    <source>
        <dbReference type="ARBA" id="ARBA00026121"/>
    </source>
</evidence>
<dbReference type="PANTHER" id="PTHR43767">
    <property type="entry name" value="LONG-CHAIN-FATTY-ACID--COA LIGASE"/>
    <property type="match status" value="1"/>
</dbReference>
<keyword evidence="4 8" id="KW-0472">Membrane</keyword>
<dbReference type="InterPro" id="IPR000873">
    <property type="entry name" value="AMP-dep_synth/lig_dom"/>
</dbReference>
<accession>C6XR03</accession>
<dbReference type="STRING" id="582402.Hbal_2861"/>
<comment type="pathway">
    <text evidence="2">Lipid metabolism; fatty acid beta-oxidation.</text>
</comment>
<dbReference type="CDD" id="cd05936">
    <property type="entry name" value="FC-FACS_FadD_like"/>
    <property type="match status" value="1"/>
</dbReference>
<keyword evidence="8" id="KW-1133">Transmembrane helix</keyword>
<evidence type="ECO:0000313" key="12">
    <source>
        <dbReference type="Proteomes" id="UP000002745"/>
    </source>
</evidence>
<dbReference type="AlphaFoldDB" id="C6XR03"/>
<evidence type="ECO:0000256" key="2">
    <source>
        <dbReference type="ARBA" id="ARBA00005005"/>
    </source>
</evidence>
<gene>
    <name evidence="11" type="ordered locus">Hbal_2861</name>
</gene>
<evidence type="ECO:0000256" key="3">
    <source>
        <dbReference type="ARBA" id="ARBA00022598"/>
    </source>
</evidence>
<dbReference type="Pfam" id="PF13193">
    <property type="entry name" value="AMP-binding_C"/>
    <property type="match status" value="1"/>
</dbReference>
<dbReference type="KEGG" id="hba:Hbal_2861"/>
<dbReference type="RefSeq" id="WP_015828684.1">
    <property type="nucleotide sequence ID" value="NC_012982.1"/>
</dbReference>
<feature type="domain" description="AMP-binding enzyme C-terminal" evidence="10">
    <location>
        <begin position="478"/>
        <end position="552"/>
    </location>
</feature>
<dbReference type="OrthoDB" id="6187882at2"/>
<dbReference type="Gene3D" id="3.30.300.30">
    <property type="match status" value="1"/>
</dbReference>
<organism evidence="11 12">
    <name type="scientific">Hirschia baltica (strain ATCC 49814 / DSM 5838 / IFAM 1418)</name>
    <dbReference type="NCBI Taxonomy" id="582402"/>
    <lineage>
        <taxon>Bacteria</taxon>
        <taxon>Pseudomonadati</taxon>
        <taxon>Pseudomonadota</taxon>
        <taxon>Alphaproteobacteria</taxon>
        <taxon>Hyphomonadales</taxon>
        <taxon>Hyphomonadaceae</taxon>
        <taxon>Hirschia</taxon>
    </lineage>
</organism>
<proteinExistence type="predicted"/>